<proteinExistence type="predicted"/>
<dbReference type="Proteomes" id="UP000183832">
    <property type="component" value="Unassembled WGS sequence"/>
</dbReference>
<sequence>MSIDVKHEEQISENIKDASLIMLENKITTSYRNNIHSHSIMKDTKLNPNTGNRHLNTQIALPRGLLQPFGL</sequence>
<dbReference type="AlphaFoldDB" id="A0A1J1J445"/>
<evidence type="ECO:0000313" key="2">
    <source>
        <dbReference type="Proteomes" id="UP000183832"/>
    </source>
</evidence>
<gene>
    <name evidence="1" type="ORF">CLUMA_CG019889</name>
</gene>
<reference evidence="1 2" key="1">
    <citation type="submission" date="2015-04" db="EMBL/GenBank/DDBJ databases">
        <authorList>
            <person name="Syromyatnikov M.Y."/>
            <person name="Popov V.N."/>
        </authorList>
    </citation>
    <scope>NUCLEOTIDE SEQUENCE [LARGE SCALE GENOMIC DNA]</scope>
</reference>
<name>A0A1J1J445_9DIPT</name>
<evidence type="ECO:0000313" key="1">
    <source>
        <dbReference type="EMBL" id="CRL06738.1"/>
    </source>
</evidence>
<dbReference type="EMBL" id="CVRI01000067">
    <property type="protein sequence ID" value="CRL06738.1"/>
    <property type="molecule type" value="Genomic_DNA"/>
</dbReference>
<organism evidence="1 2">
    <name type="scientific">Clunio marinus</name>
    <dbReference type="NCBI Taxonomy" id="568069"/>
    <lineage>
        <taxon>Eukaryota</taxon>
        <taxon>Metazoa</taxon>
        <taxon>Ecdysozoa</taxon>
        <taxon>Arthropoda</taxon>
        <taxon>Hexapoda</taxon>
        <taxon>Insecta</taxon>
        <taxon>Pterygota</taxon>
        <taxon>Neoptera</taxon>
        <taxon>Endopterygota</taxon>
        <taxon>Diptera</taxon>
        <taxon>Nematocera</taxon>
        <taxon>Chironomoidea</taxon>
        <taxon>Chironomidae</taxon>
        <taxon>Clunio</taxon>
    </lineage>
</organism>
<accession>A0A1J1J445</accession>
<protein>
    <submittedName>
        <fullName evidence="1">CLUMA_CG019889, isoform A</fullName>
    </submittedName>
</protein>
<keyword evidence="2" id="KW-1185">Reference proteome</keyword>